<evidence type="ECO:0000256" key="2">
    <source>
        <dbReference type="ARBA" id="ARBA00006613"/>
    </source>
</evidence>
<sequence length="275" mass="30799">MVARGRDCAELFPAVVKNVVSKDPEIRKLVYIYLTRYAEEQQDTALLSVSTFQRSLKNPNQLTRASALRVLCSIRIPMLVPIMMLAINDASKDLSPYVRKTAAHAVLKVYSLEPREKVQLIEIIERLLADKTTLVVGSAVRAFEEVCPEHLELIHRNYRKLCSLLMDVDEWGQVFLMNMLTRYARTQFPDPERKVATGENTQTEEETDLLSPSPTHVKSVPSAGAGDQHGSVNVTTSSEYSMADALPLLEADYNSLVDSCRFLLQSRNTAVSAQL</sequence>
<evidence type="ECO:0000256" key="4">
    <source>
        <dbReference type="ARBA" id="ARBA00022927"/>
    </source>
</evidence>
<dbReference type="InterPro" id="IPR002553">
    <property type="entry name" value="Clathrin/coatomer_adapt-like_N"/>
</dbReference>
<dbReference type="Pfam" id="PF01602">
    <property type="entry name" value="Adaptin_N"/>
    <property type="match status" value="1"/>
</dbReference>
<name>A0A8E0S729_9TREM</name>
<dbReference type="AlphaFoldDB" id="A0A8E0S729"/>
<dbReference type="GO" id="GO:0030117">
    <property type="term" value="C:membrane coat"/>
    <property type="evidence" value="ECO:0007669"/>
    <property type="project" value="InterPro"/>
</dbReference>
<dbReference type="Gene3D" id="1.25.10.10">
    <property type="entry name" value="Leucine-rich Repeat Variant"/>
    <property type="match status" value="1"/>
</dbReference>
<keyword evidence="5" id="KW-0472">Membrane</keyword>
<evidence type="ECO:0000259" key="7">
    <source>
        <dbReference type="Pfam" id="PF01602"/>
    </source>
</evidence>
<dbReference type="InterPro" id="IPR016024">
    <property type="entry name" value="ARM-type_fold"/>
</dbReference>
<dbReference type="SUPFAM" id="SSF48371">
    <property type="entry name" value="ARM repeat"/>
    <property type="match status" value="1"/>
</dbReference>
<organism evidence="8 9">
    <name type="scientific">Fasciolopsis buskii</name>
    <dbReference type="NCBI Taxonomy" id="27845"/>
    <lineage>
        <taxon>Eukaryota</taxon>
        <taxon>Metazoa</taxon>
        <taxon>Spiralia</taxon>
        <taxon>Lophotrochozoa</taxon>
        <taxon>Platyhelminthes</taxon>
        <taxon>Trematoda</taxon>
        <taxon>Digenea</taxon>
        <taxon>Plagiorchiida</taxon>
        <taxon>Echinostomata</taxon>
        <taxon>Echinostomatoidea</taxon>
        <taxon>Fasciolidae</taxon>
        <taxon>Fasciolopsis</taxon>
    </lineage>
</organism>
<keyword evidence="4" id="KW-0653">Protein transport</keyword>
<dbReference type="EMBL" id="LUCM01002118">
    <property type="protein sequence ID" value="KAA0197845.1"/>
    <property type="molecule type" value="Genomic_DNA"/>
</dbReference>
<gene>
    <name evidence="8" type="ORF">FBUS_07241</name>
</gene>
<feature type="domain" description="Clathrin/coatomer adaptor adaptin-like N-terminal" evidence="7">
    <location>
        <begin position="1"/>
        <end position="270"/>
    </location>
</feature>
<dbReference type="InterPro" id="IPR011989">
    <property type="entry name" value="ARM-like"/>
</dbReference>
<evidence type="ECO:0000313" key="9">
    <source>
        <dbReference type="Proteomes" id="UP000728185"/>
    </source>
</evidence>
<protein>
    <submittedName>
        <fullName evidence="8">AP-3 complex subunit beta</fullName>
    </submittedName>
</protein>
<feature type="region of interest" description="Disordered" evidence="6">
    <location>
        <begin position="191"/>
        <end position="232"/>
    </location>
</feature>
<keyword evidence="9" id="KW-1185">Reference proteome</keyword>
<keyword evidence="3" id="KW-0813">Transport</keyword>
<reference evidence="8" key="1">
    <citation type="submission" date="2019-05" db="EMBL/GenBank/DDBJ databases">
        <title>Annotation for the trematode Fasciolopsis buski.</title>
        <authorList>
            <person name="Choi Y.-J."/>
        </authorList>
    </citation>
    <scope>NUCLEOTIDE SEQUENCE</scope>
    <source>
        <strain evidence="8">HT</strain>
        <tissue evidence="8">Whole worm</tissue>
    </source>
</reference>
<dbReference type="GO" id="GO:0006886">
    <property type="term" value="P:intracellular protein transport"/>
    <property type="evidence" value="ECO:0007669"/>
    <property type="project" value="InterPro"/>
</dbReference>
<dbReference type="Proteomes" id="UP000728185">
    <property type="component" value="Unassembled WGS sequence"/>
</dbReference>
<comment type="caution">
    <text evidence="8">The sequence shown here is derived from an EMBL/GenBank/DDBJ whole genome shotgun (WGS) entry which is preliminary data.</text>
</comment>
<comment type="similarity">
    <text evidence="2">Belongs to the adaptor complexes large subunit family.</text>
</comment>
<dbReference type="OrthoDB" id="302453at2759"/>
<comment type="subcellular location">
    <subcellularLocation>
        <location evidence="1">Endomembrane system</location>
    </subcellularLocation>
</comment>
<evidence type="ECO:0000256" key="1">
    <source>
        <dbReference type="ARBA" id="ARBA00004308"/>
    </source>
</evidence>
<dbReference type="PANTHER" id="PTHR11134">
    <property type="entry name" value="ADAPTOR COMPLEX SUBUNIT BETA FAMILY MEMBER"/>
    <property type="match status" value="1"/>
</dbReference>
<evidence type="ECO:0000313" key="8">
    <source>
        <dbReference type="EMBL" id="KAA0197845.1"/>
    </source>
</evidence>
<evidence type="ECO:0000256" key="5">
    <source>
        <dbReference type="ARBA" id="ARBA00023136"/>
    </source>
</evidence>
<evidence type="ECO:0000256" key="3">
    <source>
        <dbReference type="ARBA" id="ARBA00022448"/>
    </source>
</evidence>
<proteinExistence type="inferred from homology"/>
<dbReference type="GO" id="GO:0016192">
    <property type="term" value="P:vesicle-mediated transport"/>
    <property type="evidence" value="ECO:0007669"/>
    <property type="project" value="InterPro"/>
</dbReference>
<accession>A0A8E0S729</accession>
<evidence type="ECO:0000256" key="6">
    <source>
        <dbReference type="SAM" id="MobiDB-lite"/>
    </source>
</evidence>
<dbReference type="GO" id="GO:0012505">
    <property type="term" value="C:endomembrane system"/>
    <property type="evidence" value="ECO:0007669"/>
    <property type="project" value="UniProtKB-SubCell"/>
</dbReference>
<dbReference type="InterPro" id="IPR026739">
    <property type="entry name" value="AP_beta"/>
</dbReference>